<dbReference type="InterPro" id="IPR007554">
    <property type="entry name" value="Glycerophosphate_synth"/>
</dbReference>
<evidence type="ECO:0000256" key="1">
    <source>
        <dbReference type="SAM" id="MobiDB-lite"/>
    </source>
</evidence>
<name>A0ABY5NGZ5_9MICO</name>
<dbReference type="RefSeq" id="WP_259610932.1">
    <property type="nucleotide sequence ID" value="NZ_CP091139.2"/>
</dbReference>
<sequence>MRLPLPGRLNRYVARAGRAVQSERIAYSRSKPIQHDVVLYESFAGNGVLCNPEAIFRYLLNRPEFDHLWHVWSIADEAAIARFEAEFGAHPRVSFVHRAASSTGGCCPRPATWSTTRPSRRRSASAPARCI</sequence>
<feature type="region of interest" description="Disordered" evidence="1">
    <location>
        <begin position="111"/>
        <end position="131"/>
    </location>
</feature>
<reference evidence="2" key="1">
    <citation type="submission" date="2022-01" db="EMBL/GenBank/DDBJ databases">
        <title>Microbacterium eymi and Microbacterium rhizovicinus sp. nov., isolated from the rhizospheric soil of Elymus tsukushiensis, a plant native to the Dokdo Islands, Republic of Korea.</title>
        <authorList>
            <person name="Hwang Y.J."/>
        </authorList>
    </citation>
    <scope>NUCLEOTIDE SEQUENCE</scope>
    <source>
        <strain evidence="2">KUDC0405</strain>
    </source>
</reference>
<gene>
    <name evidence="2" type="ORF">L2X98_27780</name>
</gene>
<evidence type="ECO:0000313" key="3">
    <source>
        <dbReference type="Proteomes" id="UP001054811"/>
    </source>
</evidence>
<evidence type="ECO:0000313" key="2">
    <source>
        <dbReference type="EMBL" id="UUT34411.1"/>
    </source>
</evidence>
<proteinExistence type="predicted"/>
<organism evidence="2 3">
    <name type="scientific">Microbacterium elymi</name>
    <dbReference type="NCBI Taxonomy" id="2909587"/>
    <lineage>
        <taxon>Bacteria</taxon>
        <taxon>Bacillati</taxon>
        <taxon>Actinomycetota</taxon>
        <taxon>Actinomycetes</taxon>
        <taxon>Micrococcales</taxon>
        <taxon>Microbacteriaceae</taxon>
        <taxon>Microbacterium</taxon>
    </lineage>
</organism>
<keyword evidence="3" id="KW-1185">Reference proteome</keyword>
<dbReference type="InterPro" id="IPR043149">
    <property type="entry name" value="TagF_N"/>
</dbReference>
<protein>
    <submittedName>
        <fullName evidence="2">CDP-glycerol glycerophosphotransferase family protein</fullName>
    </submittedName>
</protein>
<accession>A0ABY5NGZ5</accession>
<dbReference type="EMBL" id="CP091139">
    <property type="protein sequence ID" value="UUT34411.1"/>
    <property type="molecule type" value="Genomic_DNA"/>
</dbReference>
<dbReference type="Pfam" id="PF04464">
    <property type="entry name" value="Glyphos_transf"/>
    <property type="match status" value="1"/>
</dbReference>
<dbReference type="Proteomes" id="UP001054811">
    <property type="component" value="Chromosome"/>
</dbReference>
<dbReference type="Gene3D" id="3.40.50.11820">
    <property type="match status" value="1"/>
</dbReference>